<dbReference type="InterPro" id="IPR011991">
    <property type="entry name" value="ArsR-like_HTH"/>
</dbReference>
<dbReference type="PROSITE" id="PS50987">
    <property type="entry name" value="HTH_ARSR_2"/>
    <property type="match status" value="1"/>
</dbReference>
<reference evidence="2" key="2">
    <citation type="submission" date="2019-11" db="EMBL/GenBank/DDBJ databases">
        <title>Improved Assembly of Tolypothrix boutellei genome.</title>
        <authorList>
            <person name="Sarangi A.N."/>
            <person name="Mukherjee M."/>
            <person name="Ghosh S."/>
            <person name="Singh D."/>
            <person name="Das A."/>
            <person name="Kant S."/>
            <person name="Prusty A."/>
            <person name="Tripathy S."/>
        </authorList>
    </citation>
    <scope>NUCLEOTIDE SEQUENCE</scope>
    <source>
        <strain evidence="2">VB521301</strain>
    </source>
</reference>
<dbReference type="Pfam" id="PF01022">
    <property type="entry name" value="HTH_5"/>
    <property type="match status" value="1"/>
</dbReference>
<evidence type="ECO:0000313" key="4">
    <source>
        <dbReference type="Proteomes" id="UP000029738"/>
    </source>
</evidence>
<dbReference type="PANTHER" id="PTHR38600:SF2">
    <property type="entry name" value="SLL0088 PROTEIN"/>
    <property type="match status" value="1"/>
</dbReference>
<evidence type="ECO:0000313" key="2">
    <source>
        <dbReference type="EMBL" id="KAF3889805.1"/>
    </source>
</evidence>
<dbReference type="SUPFAM" id="SSF46785">
    <property type="entry name" value="Winged helix' DNA-binding domain"/>
    <property type="match status" value="1"/>
</dbReference>
<dbReference type="SMART" id="SM00418">
    <property type="entry name" value="HTH_ARSR"/>
    <property type="match status" value="1"/>
</dbReference>
<dbReference type="CDD" id="cd00090">
    <property type="entry name" value="HTH_ARSR"/>
    <property type="match status" value="1"/>
</dbReference>
<evidence type="ECO:0000259" key="1">
    <source>
        <dbReference type="PROSITE" id="PS50987"/>
    </source>
</evidence>
<organism evidence="3">
    <name type="scientific">Tolypothrix bouteillei VB521301</name>
    <dbReference type="NCBI Taxonomy" id="1479485"/>
    <lineage>
        <taxon>Bacteria</taxon>
        <taxon>Bacillati</taxon>
        <taxon>Cyanobacteriota</taxon>
        <taxon>Cyanophyceae</taxon>
        <taxon>Nostocales</taxon>
        <taxon>Tolypothrichaceae</taxon>
        <taxon>Tolypothrix</taxon>
    </lineage>
</organism>
<dbReference type="EMBL" id="JHEG02000059">
    <property type="protein sequence ID" value="KIE06823.1"/>
    <property type="molecule type" value="Genomic_DNA"/>
</dbReference>
<dbReference type="Gene3D" id="1.10.10.10">
    <property type="entry name" value="Winged helix-like DNA-binding domain superfamily/Winged helix DNA-binding domain"/>
    <property type="match status" value="1"/>
</dbReference>
<protein>
    <submittedName>
        <fullName evidence="3">ArsR family transcriptional regulator</fullName>
    </submittedName>
    <submittedName>
        <fullName evidence="2">Winged helix-turn-helix transcriptional regulator</fullName>
    </submittedName>
</protein>
<dbReference type="Proteomes" id="UP000029738">
    <property type="component" value="Unassembled WGS sequence"/>
</dbReference>
<dbReference type="STRING" id="1479485.DA73_0236760"/>
<dbReference type="RefSeq" id="WP_038073334.1">
    <property type="nucleotide sequence ID" value="NZ_JHEG04000001.1"/>
</dbReference>
<gene>
    <name evidence="3" type="ORF">DA73_0236760</name>
    <name evidence="2" type="ORF">DA73_0400033310</name>
</gene>
<sequence length="111" mass="12541">MSRPAASADVFAAIADPTRRAILDRLLTGEQPVKQLAEPFAMSLPAISQHLQVLCDAGLVQMRKAGRQRLYRLNPEPLRQVSNWIADYEQFWQQKLDALGNYLEDNICSET</sequence>
<evidence type="ECO:0000313" key="3">
    <source>
        <dbReference type="EMBL" id="KIE06823.1"/>
    </source>
</evidence>
<name>A0A0C1QSI1_9CYAN</name>
<dbReference type="GO" id="GO:0003700">
    <property type="term" value="F:DNA-binding transcription factor activity"/>
    <property type="evidence" value="ECO:0007669"/>
    <property type="project" value="InterPro"/>
</dbReference>
<reference evidence="3" key="1">
    <citation type="journal article" date="2015" name="Genome Announc.">
        <title>Draft Genome Sequence of Tolypothrix boutellei Strain VB521301.</title>
        <authorList>
            <person name="Chandrababunaidu M.M."/>
            <person name="Singh D."/>
            <person name="Sen D."/>
            <person name="Bhan S."/>
            <person name="Das S."/>
            <person name="Gupta A."/>
            <person name="Adhikary S.P."/>
            <person name="Tripathy S."/>
        </authorList>
    </citation>
    <scope>NUCLEOTIDE SEQUENCE</scope>
    <source>
        <strain evidence="3">VB521301</strain>
    </source>
</reference>
<keyword evidence="4" id="KW-1185">Reference proteome</keyword>
<dbReference type="PANTHER" id="PTHR38600">
    <property type="entry name" value="TRANSCRIPTIONAL REGULATORY PROTEIN"/>
    <property type="match status" value="1"/>
</dbReference>
<dbReference type="EMBL" id="JHEG04000001">
    <property type="protein sequence ID" value="KAF3889805.1"/>
    <property type="molecule type" value="Genomic_DNA"/>
</dbReference>
<accession>A0A0C1QSI1</accession>
<dbReference type="InterPro" id="IPR036390">
    <property type="entry name" value="WH_DNA-bd_sf"/>
</dbReference>
<dbReference type="InterPro" id="IPR001845">
    <property type="entry name" value="HTH_ArsR_DNA-bd_dom"/>
</dbReference>
<dbReference type="PRINTS" id="PR00778">
    <property type="entry name" value="HTHARSR"/>
</dbReference>
<dbReference type="OrthoDB" id="9799175at2"/>
<dbReference type="AlphaFoldDB" id="A0A0C1QSI1"/>
<comment type="caution">
    <text evidence="3">The sequence shown here is derived from an EMBL/GenBank/DDBJ whole genome shotgun (WGS) entry which is preliminary data.</text>
</comment>
<dbReference type="NCBIfam" id="NF033788">
    <property type="entry name" value="HTH_metalloreg"/>
    <property type="match status" value="1"/>
</dbReference>
<dbReference type="InterPro" id="IPR036388">
    <property type="entry name" value="WH-like_DNA-bd_sf"/>
</dbReference>
<feature type="domain" description="HTH arsR-type" evidence="1">
    <location>
        <begin position="1"/>
        <end position="93"/>
    </location>
</feature>
<proteinExistence type="predicted"/>